<protein>
    <submittedName>
        <fullName evidence="2">Acyl-CoA carboxylase epsilon subunit</fullName>
    </submittedName>
</protein>
<keyword evidence="3" id="KW-1185">Reference proteome</keyword>
<evidence type="ECO:0000313" key="2">
    <source>
        <dbReference type="EMBL" id="WIV52756.1"/>
    </source>
</evidence>
<name>A0ABY8XCL0_9PSEU</name>
<dbReference type="RefSeq" id="WP_285449159.1">
    <property type="nucleotide sequence ID" value="NZ_CP127173.1"/>
</dbReference>
<dbReference type="Pfam" id="PF13822">
    <property type="entry name" value="ACC_epsilon"/>
    <property type="match status" value="1"/>
</dbReference>
<dbReference type="InterPro" id="IPR032716">
    <property type="entry name" value="ACC_epsilon"/>
</dbReference>
<evidence type="ECO:0000313" key="3">
    <source>
        <dbReference type="Proteomes" id="UP001227101"/>
    </source>
</evidence>
<accession>A0ABY8XCL0</accession>
<proteinExistence type="predicted"/>
<feature type="region of interest" description="Disordered" evidence="1">
    <location>
        <begin position="35"/>
        <end position="72"/>
    </location>
</feature>
<sequence length="72" mass="7375">MAAPEPARPQLTVVRGLPDDAELAAVIAALLVASAPPSQAEPTRSAWAAPAARRDAPRTAGPDAWRLSGLPL</sequence>
<dbReference type="Proteomes" id="UP001227101">
    <property type="component" value="Chromosome"/>
</dbReference>
<organism evidence="2 3">
    <name type="scientific">Amycolatopsis nalaikhensis</name>
    <dbReference type="NCBI Taxonomy" id="715472"/>
    <lineage>
        <taxon>Bacteria</taxon>
        <taxon>Bacillati</taxon>
        <taxon>Actinomycetota</taxon>
        <taxon>Actinomycetes</taxon>
        <taxon>Pseudonocardiales</taxon>
        <taxon>Pseudonocardiaceae</taxon>
        <taxon>Amycolatopsis</taxon>
    </lineage>
</organism>
<evidence type="ECO:0000256" key="1">
    <source>
        <dbReference type="SAM" id="MobiDB-lite"/>
    </source>
</evidence>
<gene>
    <name evidence="2" type="ORF">QP939_27790</name>
</gene>
<feature type="compositionally biased region" description="Low complexity" evidence="1">
    <location>
        <begin position="35"/>
        <end position="51"/>
    </location>
</feature>
<reference evidence="2 3" key="1">
    <citation type="submission" date="2023-06" db="EMBL/GenBank/DDBJ databases">
        <authorList>
            <person name="Oyuntsetseg B."/>
            <person name="Kim S.B."/>
        </authorList>
    </citation>
    <scope>NUCLEOTIDE SEQUENCE [LARGE SCALE GENOMIC DNA]</scope>
    <source>
        <strain evidence="2 3">2-2</strain>
    </source>
</reference>
<dbReference type="EMBL" id="CP127173">
    <property type="protein sequence ID" value="WIV52756.1"/>
    <property type="molecule type" value="Genomic_DNA"/>
</dbReference>